<dbReference type="GO" id="GO:0005524">
    <property type="term" value="F:ATP binding"/>
    <property type="evidence" value="ECO:0007669"/>
    <property type="project" value="UniProtKB-KW"/>
</dbReference>
<gene>
    <name evidence="18" type="primary">phoQ</name>
    <name evidence="18" type="ORF">G4J90_004954</name>
</gene>
<keyword evidence="7" id="KW-0808">Transferase</keyword>
<evidence type="ECO:0000256" key="15">
    <source>
        <dbReference type="ARBA" id="ARBA00023136"/>
    </source>
</evidence>
<comment type="subcellular location">
    <subcellularLocation>
        <location evidence="2">Cell membrane</location>
        <topology evidence="2">Multi-pass membrane protein</topology>
    </subcellularLocation>
</comment>
<evidence type="ECO:0000256" key="13">
    <source>
        <dbReference type="ARBA" id="ARBA00022989"/>
    </source>
</evidence>
<dbReference type="PANTHER" id="PTHR45436:SF4">
    <property type="entry name" value="SENSOR PROTEIN PHOQ"/>
    <property type="match status" value="1"/>
</dbReference>
<keyword evidence="12" id="KW-0067">ATP-binding</keyword>
<dbReference type="Gene3D" id="1.10.287.130">
    <property type="match status" value="1"/>
</dbReference>
<dbReference type="FunFam" id="3.30.450.140:FF:000001">
    <property type="entry name" value="Virulence sensor histidine kinase PhoQ"/>
    <property type="match status" value="1"/>
</dbReference>
<evidence type="ECO:0000256" key="5">
    <source>
        <dbReference type="ARBA" id="ARBA00022475"/>
    </source>
</evidence>
<comment type="caution">
    <text evidence="18">The sequence shown here is derived from an EMBL/GenBank/DDBJ whole genome shotgun (WGS) entry which is preliminary data.</text>
</comment>
<dbReference type="InterPro" id="IPR036097">
    <property type="entry name" value="HisK_dim/P_sf"/>
</dbReference>
<keyword evidence="5" id="KW-1003">Cell membrane</keyword>
<dbReference type="FunFam" id="1.10.287.130:FF:000013">
    <property type="entry name" value="Sensor histidine kinase PhoQ"/>
    <property type="match status" value="1"/>
</dbReference>
<dbReference type="InterPro" id="IPR003660">
    <property type="entry name" value="HAMP_dom"/>
</dbReference>
<dbReference type="InterPro" id="IPR058618">
    <property type="entry name" value="PhoQ"/>
</dbReference>
<keyword evidence="11 18" id="KW-0418">Kinase</keyword>
<dbReference type="EMBL" id="DAASIN010000057">
    <property type="protein sequence ID" value="HAE5670509.1"/>
    <property type="molecule type" value="Genomic_DNA"/>
</dbReference>
<evidence type="ECO:0000256" key="11">
    <source>
        <dbReference type="ARBA" id="ARBA00022777"/>
    </source>
</evidence>
<evidence type="ECO:0000256" key="1">
    <source>
        <dbReference type="ARBA" id="ARBA00000085"/>
    </source>
</evidence>
<dbReference type="InterPro" id="IPR038429">
    <property type="entry name" value="PhoQ_Sensor_sf"/>
</dbReference>
<dbReference type="GO" id="GO:0005886">
    <property type="term" value="C:plasma membrane"/>
    <property type="evidence" value="ECO:0007669"/>
    <property type="project" value="UniProtKB-SubCell"/>
</dbReference>
<keyword evidence="14" id="KW-0902">Two-component regulatory system</keyword>
<proteinExistence type="predicted"/>
<name>A0A733I3J5_SALTM</name>
<accession>A0A733I3J5</accession>
<evidence type="ECO:0000256" key="6">
    <source>
        <dbReference type="ARBA" id="ARBA00022553"/>
    </source>
</evidence>
<dbReference type="Pfam" id="PF00512">
    <property type="entry name" value="HisKA"/>
    <property type="match status" value="1"/>
</dbReference>
<keyword evidence="8 16" id="KW-0812">Transmembrane</keyword>
<dbReference type="InterPro" id="IPR050428">
    <property type="entry name" value="TCS_sensor_his_kinase"/>
</dbReference>
<evidence type="ECO:0000256" key="4">
    <source>
        <dbReference type="ARBA" id="ARBA00015834"/>
    </source>
</evidence>
<evidence type="ECO:0000259" key="17">
    <source>
        <dbReference type="PROSITE" id="PS50885"/>
    </source>
</evidence>
<reference evidence="18" key="2">
    <citation type="submission" date="2018-07" db="EMBL/GenBank/DDBJ databases">
        <authorList>
            <consortium name="NCBI Pathogen Detection Project"/>
        </authorList>
    </citation>
    <scope>NUCLEOTIDE SEQUENCE</scope>
    <source>
        <strain evidence="18">Salmonella enterica</strain>
    </source>
</reference>
<dbReference type="PANTHER" id="PTHR45436">
    <property type="entry name" value="SENSOR HISTIDINE KINASE YKOH"/>
    <property type="match status" value="1"/>
</dbReference>
<evidence type="ECO:0000256" key="12">
    <source>
        <dbReference type="ARBA" id="ARBA00022840"/>
    </source>
</evidence>
<feature type="domain" description="HAMP" evidence="17">
    <location>
        <begin position="215"/>
        <end position="266"/>
    </location>
</feature>
<comment type="catalytic activity">
    <reaction evidence="1">
        <text>ATP + protein L-histidine = ADP + protein N-phospho-L-histidine.</text>
        <dbReference type="EC" id="2.7.13.3"/>
    </reaction>
</comment>
<feature type="transmembrane region" description="Helical" evidence="16">
    <location>
        <begin position="191"/>
        <end position="216"/>
    </location>
</feature>
<dbReference type="Gene3D" id="3.30.450.140">
    <property type="match status" value="1"/>
</dbReference>
<dbReference type="Pfam" id="PF08918">
    <property type="entry name" value="PhoQ_Sensor"/>
    <property type="match status" value="1"/>
</dbReference>
<keyword evidence="15 16" id="KW-0472">Membrane</keyword>
<evidence type="ECO:0000256" key="2">
    <source>
        <dbReference type="ARBA" id="ARBA00004651"/>
    </source>
</evidence>
<dbReference type="GO" id="GO:0000155">
    <property type="term" value="F:phosphorelay sensor kinase activity"/>
    <property type="evidence" value="ECO:0007669"/>
    <property type="project" value="InterPro"/>
</dbReference>
<evidence type="ECO:0000256" key="3">
    <source>
        <dbReference type="ARBA" id="ARBA00012438"/>
    </source>
</evidence>
<evidence type="ECO:0000256" key="9">
    <source>
        <dbReference type="ARBA" id="ARBA00022723"/>
    </source>
</evidence>
<sequence length="346" mass="39883">MNKFARHFLPLSLRVRFLLATAGVVLVLSLAYGIVALVGYSVSFDKTTFRLLRGESNLFYTLAKWENNKISVELPENLDMQSPTMTLIYDETGKLLWTQRNIPWLIKSIQPEWLKTNGFHEIETNVDATSTLLSEDHSAQEKLKEVREDDDDAEMTHSVAVNIYPATARMPQLTIVVVDTIPIELKRSYMVWSWFVYVLAANLLLVIPLLWIAAWWSLRPIEALAREVRELEDHHREMLNPETTRELTSLVRNLNQLLKSERERYNKYRTTLTDLTHSLKTPLAVLQSTLRSLRNEKMSVSKAEPVMLEQISRISQQIGYYLHRASMRGSGVLLSRELHPVAPLLD</sequence>
<evidence type="ECO:0000313" key="18">
    <source>
        <dbReference type="EMBL" id="HAE5670509.1"/>
    </source>
</evidence>
<keyword evidence="13 16" id="KW-1133">Transmembrane helix</keyword>
<dbReference type="InterPro" id="IPR003661">
    <property type="entry name" value="HisK_dim/P_dom"/>
</dbReference>
<dbReference type="GO" id="GO:0046872">
    <property type="term" value="F:metal ion binding"/>
    <property type="evidence" value="ECO:0007669"/>
    <property type="project" value="UniProtKB-KW"/>
</dbReference>
<evidence type="ECO:0000256" key="10">
    <source>
        <dbReference type="ARBA" id="ARBA00022741"/>
    </source>
</evidence>
<keyword evidence="9" id="KW-0479">Metal-binding</keyword>
<reference evidence="18" key="1">
    <citation type="journal article" date="2018" name="Genome Biol.">
        <title>SKESA: strategic k-mer extension for scrupulous assemblies.</title>
        <authorList>
            <person name="Souvorov A."/>
            <person name="Agarwala R."/>
            <person name="Lipman D.J."/>
        </authorList>
    </citation>
    <scope>NUCLEOTIDE SEQUENCE</scope>
    <source>
        <strain evidence="18">Salmonella enterica</strain>
    </source>
</reference>
<dbReference type="InterPro" id="IPR015014">
    <property type="entry name" value="PhoQ_Sensor"/>
</dbReference>
<dbReference type="EC" id="2.7.13.3" evidence="3"/>
<evidence type="ECO:0000256" key="14">
    <source>
        <dbReference type="ARBA" id="ARBA00023012"/>
    </source>
</evidence>
<protein>
    <recommendedName>
        <fullName evidence="4">Virulence sensor histidine kinase PhoQ</fullName>
        <ecNumber evidence="3">2.7.13.3</ecNumber>
    </recommendedName>
</protein>
<keyword evidence="10" id="KW-0547">Nucleotide-binding</keyword>
<evidence type="ECO:0000256" key="7">
    <source>
        <dbReference type="ARBA" id="ARBA00022679"/>
    </source>
</evidence>
<feature type="non-terminal residue" evidence="18">
    <location>
        <position position="346"/>
    </location>
</feature>
<evidence type="ECO:0000256" key="8">
    <source>
        <dbReference type="ARBA" id="ARBA00022692"/>
    </source>
</evidence>
<evidence type="ECO:0000256" key="16">
    <source>
        <dbReference type="SAM" id="Phobius"/>
    </source>
</evidence>
<organism evidence="18">
    <name type="scientific">Salmonella typhimurium</name>
    <dbReference type="NCBI Taxonomy" id="90371"/>
    <lineage>
        <taxon>Bacteria</taxon>
        <taxon>Pseudomonadati</taxon>
        <taxon>Pseudomonadota</taxon>
        <taxon>Gammaproteobacteria</taxon>
        <taxon>Enterobacterales</taxon>
        <taxon>Enterobacteriaceae</taxon>
        <taxon>Salmonella</taxon>
    </lineage>
</organism>
<keyword evidence="6" id="KW-0597">Phosphoprotein</keyword>
<dbReference type="AlphaFoldDB" id="A0A733I3J5"/>
<dbReference type="NCBIfam" id="NF008077">
    <property type="entry name" value="PRK10815.1"/>
    <property type="match status" value="1"/>
</dbReference>
<dbReference type="PROSITE" id="PS50885">
    <property type="entry name" value="HAMP"/>
    <property type="match status" value="1"/>
</dbReference>
<dbReference type="SUPFAM" id="SSF47384">
    <property type="entry name" value="Homodimeric domain of signal transducing histidine kinase"/>
    <property type="match status" value="1"/>
</dbReference>